<organism evidence="10 11">
    <name type="scientific">Frankliniella fusca</name>
    <dbReference type="NCBI Taxonomy" id="407009"/>
    <lineage>
        <taxon>Eukaryota</taxon>
        <taxon>Metazoa</taxon>
        <taxon>Ecdysozoa</taxon>
        <taxon>Arthropoda</taxon>
        <taxon>Hexapoda</taxon>
        <taxon>Insecta</taxon>
        <taxon>Pterygota</taxon>
        <taxon>Neoptera</taxon>
        <taxon>Paraneoptera</taxon>
        <taxon>Thysanoptera</taxon>
        <taxon>Terebrantia</taxon>
        <taxon>Thripoidea</taxon>
        <taxon>Thripidae</taxon>
        <taxon>Frankliniella</taxon>
    </lineage>
</organism>
<dbReference type="GO" id="GO:0005576">
    <property type="term" value="C:extracellular region"/>
    <property type="evidence" value="ECO:0007669"/>
    <property type="project" value="UniProtKB-SubCell"/>
</dbReference>
<keyword evidence="11" id="KW-1185">Reference proteome</keyword>
<dbReference type="Gene3D" id="1.20.90.10">
    <property type="entry name" value="Phospholipase A2 domain"/>
    <property type="match status" value="1"/>
</dbReference>
<dbReference type="Pfam" id="PF05826">
    <property type="entry name" value="Phospholip_A2_2"/>
    <property type="match status" value="1"/>
</dbReference>
<proteinExistence type="predicted"/>
<comment type="caution">
    <text evidence="10">The sequence shown here is derived from an EMBL/GenBank/DDBJ whole genome shotgun (WGS) entry which is preliminary data.</text>
</comment>
<comment type="subcellular location">
    <subcellularLocation>
        <location evidence="2">Secreted</location>
    </subcellularLocation>
</comment>
<evidence type="ECO:0000256" key="7">
    <source>
        <dbReference type="ARBA" id="ARBA00029903"/>
    </source>
</evidence>
<dbReference type="InterPro" id="IPR016090">
    <property type="entry name" value="PLA2-like_dom"/>
</dbReference>
<evidence type="ECO:0000256" key="1">
    <source>
        <dbReference type="ARBA" id="ARBA00001913"/>
    </source>
</evidence>
<gene>
    <name evidence="10" type="ORF">KUF71_010292</name>
</gene>
<keyword evidence="4" id="KW-0964">Secreted</keyword>
<dbReference type="InterPro" id="IPR033113">
    <property type="entry name" value="PLA2_histidine"/>
</dbReference>
<feature type="chain" id="PRO_5042046483" description="phospholipase A2" evidence="8">
    <location>
        <begin position="23"/>
        <end position="302"/>
    </location>
</feature>
<sequence length="302" mass="32335">MPLASTFLAAKALALSLLNLSARVTDNPAAPGGPAPAAIAGNEWSAVLDKSFDIYSNMSRSGREEAWRAIFPGTLWCGQGSKARSFDELGVFAGPDRCCRDHDHCPDFINRHESKHGLFNGHLSASALCACDHKFLQCLRADGSVIAREVGRLYFDFLEPVCFTYDYPVKRCLRRDKCSSSVGSAHRPSGSAGGEGQGRCVEYEYDTTRAPEWHFEDFPFHYASRSAAGEVSVAAEGAAALAGQERPDVAANGEDAELWNALLMNRHVRFGSKFSAAREAAAGPAVLGSVIGDQVFPGADGG</sequence>
<dbReference type="GO" id="GO:0006644">
    <property type="term" value="P:phospholipid metabolic process"/>
    <property type="evidence" value="ECO:0007669"/>
    <property type="project" value="InterPro"/>
</dbReference>
<evidence type="ECO:0000256" key="4">
    <source>
        <dbReference type="ARBA" id="ARBA00022525"/>
    </source>
</evidence>
<dbReference type="GO" id="GO:0016042">
    <property type="term" value="P:lipid catabolic process"/>
    <property type="evidence" value="ECO:0007669"/>
    <property type="project" value="UniProtKB-KW"/>
</dbReference>
<name>A0AAE1HGS0_9NEOP</name>
<evidence type="ECO:0000313" key="11">
    <source>
        <dbReference type="Proteomes" id="UP001219518"/>
    </source>
</evidence>
<dbReference type="PROSITE" id="PS00118">
    <property type="entry name" value="PA2_HIS"/>
    <property type="match status" value="1"/>
</dbReference>
<evidence type="ECO:0000256" key="8">
    <source>
        <dbReference type="SAM" id="SignalP"/>
    </source>
</evidence>
<feature type="domain" description="Phospholipase A2-like central" evidence="9">
    <location>
        <begin position="70"/>
        <end position="165"/>
    </location>
</feature>
<feature type="signal peptide" evidence="8">
    <location>
        <begin position="1"/>
        <end position="22"/>
    </location>
</feature>
<dbReference type="GO" id="GO:0004623">
    <property type="term" value="F:phospholipase A2 activity"/>
    <property type="evidence" value="ECO:0007669"/>
    <property type="project" value="UniProtKB-EC"/>
</dbReference>
<dbReference type="SUPFAM" id="SSF48619">
    <property type="entry name" value="Phospholipase A2, PLA2"/>
    <property type="match status" value="1"/>
</dbReference>
<dbReference type="PANTHER" id="PTHR12253">
    <property type="entry name" value="RH14732P"/>
    <property type="match status" value="1"/>
</dbReference>
<dbReference type="EMBL" id="JAHWGI010001031">
    <property type="protein sequence ID" value="KAK3921077.1"/>
    <property type="molecule type" value="Genomic_DNA"/>
</dbReference>
<evidence type="ECO:0000313" key="10">
    <source>
        <dbReference type="EMBL" id="KAK3921077.1"/>
    </source>
</evidence>
<evidence type="ECO:0000256" key="2">
    <source>
        <dbReference type="ARBA" id="ARBA00004613"/>
    </source>
</evidence>
<evidence type="ECO:0000256" key="5">
    <source>
        <dbReference type="ARBA" id="ARBA00022963"/>
    </source>
</evidence>
<reference evidence="10" key="2">
    <citation type="journal article" date="2023" name="BMC Genomics">
        <title>Pest status, molecular evolution, and epigenetic factors derived from the genome assembly of Frankliniella fusca, a thysanopteran phytovirus vector.</title>
        <authorList>
            <person name="Catto M.A."/>
            <person name="Labadie P.E."/>
            <person name="Jacobson A.L."/>
            <person name="Kennedy G.G."/>
            <person name="Srinivasan R."/>
            <person name="Hunt B.G."/>
        </authorList>
    </citation>
    <scope>NUCLEOTIDE SEQUENCE</scope>
    <source>
        <strain evidence="10">PL_HMW_Pooled</strain>
    </source>
</reference>
<keyword evidence="6" id="KW-0443">Lipid metabolism</keyword>
<keyword evidence="8" id="KW-0732">Signal</keyword>
<dbReference type="GO" id="GO:0050482">
    <property type="term" value="P:arachidonate secretion"/>
    <property type="evidence" value="ECO:0007669"/>
    <property type="project" value="InterPro"/>
</dbReference>
<dbReference type="EC" id="3.1.1.4" evidence="3"/>
<evidence type="ECO:0000259" key="9">
    <source>
        <dbReference type="Pfam" id="PF05826"/>
    </source>
</evidence>
<dbReference type="Proteomes" id="UP001219518">
    <property type="component" value="Unassembled WGS sequence"/>
</dbReference>
<protein>
    <recommendedName>
        <fullName evidence="3">phospholipase A2</fullName>
        <ecNumber evidence="3">3.1.1.4</ecNumber>
    </recommendedName>
    <alternativeName>
        <fullName evidence="7">Phosphatidylcholine 2-acylhydrolase</fullName>
    </alternativeName>
</protein>
<dbReference type="InterPro" id="IPR036444">
    <property type="entry name" value="PLipase_A2_dom_sf"/>
</dbReference>
<accession>A0AAE1HGS0</accession>
<dbReference type="AlphaFoldDB" id="A0AAE1HGS0"/>
<evidence type="ECO:0000256" key="6">
    <source>
        <dbReference type="ARBA" id="ARBA00023098"/>
    </source>
</evidence>
<keyword evidence="5" id="KW-0442">Lipid degradation</keyword>
<comment type="cofactor">
    <cofactor evidence="1">
        <name>Ca(2+)</name>
        <dbReference type="ChEBI" id="CHEBI:29108"/>
    </cofactor>
</comment>
<reference evidence="10" key="1">
    <citation type="submission" date="2021-07" db="EMBL/GenBank/DDBJ databases">
        <authorList>
            <person name="Catto M.A."/>
            <person name="Jacobson A."/>
            <person name="Kennedy G."/>
            <person name="Labadie P."/>
            <person name="Hunt B.G."/>
            <person name="Srinivasan R."/>
        </authorList>
    </citation>
    <scope>NUCLEOTIDE SEQUENCE</scope>
    <source>
        <strain evidence="10">PL_HMW_Pooled</strain>
        <tissue evidence="10">Head</tissue>
    </source>
</reference>
<evidence type="ECO:0000256" key="3">
    <source>
        <dbReference type="ARBA" id="ARBA00013278"/>
    </source>
</evidence>